<accession>A0ABW3EFC3</accession>
<keyword evidence="4" id="KW-1185">Reference proteome</keyword>
<comment type="caution">
    <text evidence="3">The sequence shown here is derived from an EMBL/GenBank/DDBJ whole genome shotgun (WGS) entry which is preliminary data.</text>
</comment>
<organism evidence="3 4">
    <name type="scientific">Loigolactobacillus binensis</name>
    <dbReference type="NCBI Taxonomy" id="2559922"/>
    <lineage>
        <taxon>Bacteria</taxon>
        <taxon>Bacillati</taxon>
        <taxon>Bacillota</taxon>
        <taxon>Bacilli</taxon>
        <taxon>Lactobacillales</taxon>
        <taxon>Lactobacillaceae</taxon>
        <taxon>Loigolactobacillus</taxon>
    </lineage>
</organism>
<dbReference type="InterPro" id="IPR012338">
    <property type="entry name" value="Beta-lactam/transpept-like"/>
</dbReference>
<dbReference type="RefSeq" id="WP_137637880.1">
    <property type="nucleotide sequence ID" value="NZ_BJDN01000014.1"/>
</dbReference>
<feature type="domain" description="Beta-lactamase-related" evidence="2">
    <location>
        <begin position="6"/>
        <end position="317"/>
    </location>
</feature>
<reference evidence="4" key="1">
    <citation type="journal article" date="2019" name="Int. J. Syst. Evol. Microbiol.">
        <title>The Global Catalogue of Microorganisms (GCM) 10K type strain sequencing project: providing services to taxonomists for standard genome sequencing and annotation.</title>
        <authorList>
            <consortium name="The Broad Institute Genomics Platform"/>
            <consortium name="The Broad Institute Genome Sequencing Center for Infectious Disease"/>
            <person name="Wu L."/>
            <person name="Ma J."/>
        </authorList>
    </citation>
    <scope>NUCLEOTIDE SEQUENCE [LARGE SCALE GENOMIC DNA]</scope>
    <source>
        <strain evidence="4">CCM 8925</strain>
    </source>
</reference>
<dbReference type="EC" id="3.-.-.-" evidence="3"/>
<dbReference type="GO" id="GO:0016787">
    <property type="term" value="F:hydrolase activity"/>
    <property type="evidence" value="ECO:0007669"/>
    <property type="project" value="UniProtKB-KW"/>
</dbReference>
<protein>
    <submittedName>
        <fullName evidence="3">Serine hydrolase domain-containing protein</fullName>
        <ecNumber evidence="3">3.-.-.-</ecNumber>
    </submittedName>
</protein>
<dbReference type="InterPro" id="IPR001466">
    <property type="entry name" value="Beta-lactam-related"/>
</dbReference>
<name>A0ABW3EFC3_9LACO</name>
<proteinExistence type="predicted"/>
<dbReference type="SUPFAM" id="SSF56601">
    <property type="entry name" value="beta-lactamase/transpeptidase-like"/>
    <property type="match status" value="1"/>
</dbReference>
<gene>
    <name evidence="3" type="ORF">ACFQZ7_07970</name>
</gene>
<dbReference type="PANTHER" id="PTHR43283:SF11">
    <property type="entry name" value="BETA-LACTAMASE-RELATED DOMAIN-CONTAINING PROTEIN"/>
    <property type="match status" value="1"/>
</dbReference>
<evidence type="ECO:0000259" key="2">
    <source>
        <dbReference type="Pfam" id="PF00144"/>
    </source>
</evidence>
<dbReference type="PANTHER" id="PTHR43283">
    <property type="entry name" value="BETA-LACTAMASE-RELATED"/>
    <property type="match status" value="1"/>
</dbReference>
<evidence type="ECO:0000256" key="1">
    <source>
        <dbReference type="ARBA" id="ARBA00022801"/>
    </source>
</evidence>
<evidence type="ECO:0000313" key="3">
    <source>
        <dbReference type="EMBL" id="MFD0897673.1"/>
    </source>
</evidence>
<keyword evidence="1 3" id="KW-0378">Hydrolase</keyword>
<dbReference type="Gene3D" id="3.40.710.10">
    <property type="entry name" value="DD-peptidase/beta-lactamase superfamily"/>
    <property type="match status" value="1"/>
</dbReference>
<dbReference type="EMBL" id="JBHTIO010000038">
    <property type="protein sequence ID" value="MFD0897673.1"/>
    <property type="molecule type" value="Genomic_DNA"/>
</dbReference>
<sequence length="338" mass="37327">MYPQTERKIAALVTAGVVPGVSYGFINRHQTTTNYLGARQLLPEKKPLKAGQLYDLASLTKVVATTTLILKLQEQGRLRLDDPVQHYLPAFNNAQVTLRHLLTHTSGITGYIPHRNQLPAPELTQALLGLNVGPDFGRKVVYSDIGLIYLGWVIERLLKMPVQTALIQEVLRPLQLNNMTFTPEKARCVPTVYEPTGRGLVQGIVHDPKAAILGAHCASAGLFADLADLLQFCRFMLGDLMVTTPPISQATIASLYQDYTGFKGGRSLGWQLLTAPDQHVVLYHTGFVGHFILIDGQQHNAFVFLSNRIHPTAPNTAYLALRDEIVATYLQETNGKNK</sequence>
<dbReference type="InterPro" id="IPR050789">
    <property type="entry name" value="Diverse_Enzym_Activities"/>
</dbReference>
<dbReference type="Proteomes" id="UP001597104">
    <property type="component" value="Unassembled WGS sequence"/>
</dbReference>
<evidence type="ECO:0000313" key="4">
    <source>
        <dbReference type="Proteomes" id="UP001597104"/>
    </source>
</evidence>
<dbReference type="Pfam" id="PF00144">
    <property type="entry name" value="Beta-lactamase"/>
    <property type="match status" value="1"/>
</dbReference>